<keyword evidence="6" id="KW-0732">Signal</keyword>
<comment type="catalytic activity">
    <reaction evidence="1">
        <text>[protein]-peptidylproline (omega=180) = [protein]-peptidylproline (omega=0)</text>
        <dbReference type="Rhea" id="RHEA:16237"/>
        <dbReference type="Rhea" id="RHEA-COMP:10747"/>
        <dbReference type="Rhea" id="RHEA-COMP:10748"/>
        <dbReference type="ChEBI" id="CHEBI:83833"/>
        <dbReference type="ChEBI" id="CHEBI:83834"/>
        <dbReference type="EC" id="5.2.1.8"/>
    </reaction>
</comment>
<evidence type="ECO:0000256" key="5">
    <source>
        <dbReference type="SAM" id="MobiDB-lite"/>
    </source>
</evidence>
<name>A0A1S1HI24_9SPHN</name>
<evidence type="ECO:0000256" key="3">
    <source>
        <dbReference type="ARBA" id="ARBA00013194"/>
    </source>
</evidence>
<proteinExistence type="inferred from homology"/>
<evidence type="ECO:0000256" key="6">
    <source>
        <dbReference type="SAM" id="SignalP"/>
    </source>
</evidence>
<evidence type="ECO:0000256" key="1">
    <source>
        <dbReference type="ARBA" id="ARBA00000971"/>
    </source>
</evidence>
<dbReference type="EC" id="5.2.1.8" evidence="3"/>
<protein>
    <recommendedName>
        <fullName evidence="3">peptidylprolyl isomerase</fullName>
        <ecNumber evidence="3">5.2.1.8</ecNumber>
    </recommendedName>
</protein>
<evidence type="ECO:0000256" key="2">
    <source>
        <dbReference type="ARBA" id="ARBA00007656"/>
    </source>
</evidence>
<dbReference type="InterPro" id="IPR027304">
    <property type="entry name" value="Trigger_fact/SurA_dom_sf"/>
</dbReference>
<keyword evidence="4" id="KW-0697">Rotamase</keyword>
<dbReference type="InterPro" id="IPR050245">
    <property type="entry name" value="PrsA_foldase"/>
</dbReference>
<dbReference type="InterPro" id="IPR014274">
    <property type="entry name" value="PPIase_EpsD"/>
</dbReference>
<dbReference type="SUPFAM" id="SSF109998">
    <property type="entry name" value="Triger factor/SurA peptide-binding domain-like"/>
    <property type="match status" value="1"/>
</dbReference>
<dbReference type="AlphaFoldDB" id="A0A1S1HI24"/>
<accession>A0A1S1HI24</accession>
<feature type="region of interest" description="Disordered" evidence="5">
    <location>
        <begin position="266"/>
        <end position="315"/>
    </location>
</feature>
<evidence type="ECO:0000259" key="7">
    <source>
        <dbReference type="Pfam" id="PF13145"/>
    </source>
</evidence>
<feature type="compositionally biased region" description="Pro residues" evidence="5">
    <location>
        <begin position="301"/>
        <end position="315"/>
    </location>
</feature>
<keyword evidence="8" id="KW-0413">Isomerase</keyword>
<feature type="domain" description="PpiC" evidence="7">
    <location>
        <begin position="128"/>
        <end position="235"/>
    </location>
</feature>
<dbReference type="Proteomes" id="UP000179467">
    <property type="component" value="Unassembled WGS sequence"/>
</dbReference>
<comment type="similarity">
    <text evidence="2">Belongs to the PpiC/parvulin rotamase family.</text>
</comment>
<dbReference type="InterPro" id="IPR000297">
    <property type="entry name" value="PPIase_PpiC"/>
</dbReference>
<dbReference type="Pfam" id="PF13145">
    <property type="entry name" value="Rotamase_2"/>
    <property type="match status" value="1"/>
</dbReference>
<dbReference type="NCBIfam" id="TIGR02925">
    <property type="entry name" value="cis_trans_EpsD"/>
    <property type="match status" value="1"/>
</dbReference>
<reference evidence="8 9" key="1">
    <citation type="submission" date="2016-09" db="EMBL/GenBank/DDBJ databases">
        <title>Metabolic pathway, cell adaptation mechanisms and a novel monoxygenase revealed through proteogenomic-transcription analysis of a Sphingomonas haloaromaticamans strain degrading the fungicide ortho-phenylphenol.</title>
        <authorList>
            <person name="Perruchon C."/>
            <person name="Papadopoulou E.S."/>
            <person name="Rousidou C."/>
            <person name="Vasileiadis S."/>
            <person name="Tanou G."/>
            <person name="Amoutzias G."/>
            <person name="Molassiotis A."/>
            <person name="Karpouzas D.G."/>
        </authorList>
    </citation>
    <scope>NUCLEOTIDE SEQUENCE [LARGE SCALE GENOMIC DNA]</scope>
    <source>
        <strain evidence="8 9">P3</strain>
    </source>
</reference>
<feature type="compositionally biased region" description="Low complexity" evidence="5">
    <location>
        <begin position="272"/>
        <end position="300"/>
    </location>
</feature>
<dbReference type="PANTHER" id="PTHR47245:SF2">
    <property type="entry name" value="PEPTIDYL-PROLYL CIS-TRANS ISOMERASE HP_0175-RELATED"/>
    <property type="match status" value="1"/>
</dbReference>
<keyword evidence="9" id="KW-1185">Reference proteome</keyword>
<dbReference type="GO" id="GO:0003755">
    <property type="term" value="F:peptidyl-prolyl cis-trans isomerase activity"/>
    <property type="evidence" value="ECO:0007669"/>
    <property type="project" value="UniProtKB-KW"/>
</dbReference>
<gene>
    <name evidence="8" type="primary">surA_2</name>
    <name evidence="8" type="ORF">BHE75_02867</name>
</gene>
<evidence type="ECO:0000313" key="8">
    <source>
        <dbReference type="EMBL" id="OHT20863.1"/>
    </source>
</evidence>
<sequence length="315" mass="33443">MKTKSMILASAAAMMMLTLSACEKKAEGQVVAVVNGEEVSLQELNAELAGQNIPDSVDKKVLMKEVLQRVIDRKLLVQRAKEQGLDKDPEYLTQRRRLDENLLVGLLGKKAAASVKIPDGPTIDKFIAENPQMFAQRERYSLNQIQFDLPANPQRLSVLQKDKTLDAVAQSLDSLGIKYRRGTAVLDSATTPPAVMAQILKLPAGEPFIIPMNGKVYASVITGQQATPTPSEVARPAATEAIRRRDLAEISTKTLKQARDAAKIQYQPGYEPPAKTGAKGTAAPGAPAAAPGAEGAAAPALPAPEAAPAPAPAAN</sequence>
<dbReference type="PROSITE" id="PS51257">
    <property type="entry name" value="PROKAR_LIPOPROTEIN"/>
    <property type="match status" value="1"/>
</dbReference>
<feature type="chain" id="PRO_5010163836" description="peptidylprolyl isomerase" evidence="6">
    <location>
        <begin position="22"/>
        <end position="315"/>
    </location>
</feature>
<comment type="caution">
    <text evidence="8">The sequence shown here is derived from an EMBL/GenBank/DDBJ whole genome shotgun (WGS) entry which is preliminary data.</text>
</comment>
<organism evidence="8 9">
    <name type="scientific">Edaphosphingomonas haloaromaticamans</name>
    <dbReference type="NCBI Taxonomy" id="653954"/>
    <lineage>
        <taxon>Bacteria</taxon>
        <taxon>Pseudomonadati</taxon>
        <taxon>Pseudomonadota</taxon>
        <taxon>Alphaproteobacteria</taxon>
        <taxon>Sphingomonadales</taxon>
        <taxon>Rhizorhabdaceae</taxon>
        <taxon>Edaphosphingomonas</taxon>
    </lineage>
</organism>
<dbReference type="Gene3D" id="1.10.8.1040">
    <property type="match status" value="1"/>
</dbReference>
<dbReference type="PANTHER" id="PTHR47245">
    <property type="entry name" value="PEPTIDYLPROLYL ISOMERASE"/>
    <property type="match status" value="1"/>
</dbReference>
<dbReference type="Pfam" id="PF13624">
    <property type="entry name" value="SurA_N_3"/>
    <property type="match status" value="1"/>
</dbReference>
<evidence type="ECO:0000256" key="4">
    <source>
        <dbReference type="ARBA" id="ARBA00023110"/>
    </source>
</evidence>
<dbReference type="EMBL" id="MIPT01000001">
    <property type="protein sequence ID" value="OHT20863.1"/>
    <property type="molecule type" value="Genomic_DNA"/>
</dbReference>
<evidence type="ECO:0000313" key="9">
    <source>
        <dbReference type="Proteomes" id="UP000179467"/>
    </source>
</evidence>
<feature type="signal peptide" evidence="6">
    <location>
        <begin position="1"/>
        <end position="21"/>
    </location>
</feature>